<keyword evidence="4" id="KW-1185">Reference proteome</keyword>
<feature type="domain" description="Heavy metal binding" evidence="2">
    <location>
        <begin position="113"/>
        <end position="134"/>
    </location>
</feature>
<accession>A0A5B8VA34</accession>
<feature type="chain" id="PRO_5022758245" description="Heavy metal binding domain-containing protein" evidence="1">
    <location>
        <begin position="20"/>
        <end position="146"/>
    </location>
</feature>
<feature type="signal peptide" evidence="1">
    <location>
        <begin position="1"/>
        <end position="19"/>
    </location>
</feature>
<evidence type="ECO:0000313" key="4">
    <source>
        <dbReference type="Proteomes" id="UP000321533"/>
    </source>
</evidence>
<evidence type="ECO:0000259" key="2">
    <source>
        <dbReference type="Pfam" id="PF19335"/>
    </source>
</evidence>
<evidence type="ECO:0000313" key="3">
    <source>
        <dbReference type="EMBL" id="QEC68304.1"/>
    </source>
</evidence>
<dbReference type="OrthoDB" id="1521937at2"/>
<dbReference type="Pfam" id="PF19335">
    <property type="entry name" value="HMBD"/>
    <property type="match status" value="3"/>
</dbReference>
<reference evidence="3 4" key="1">
    <citation type="journal article" date="2016" name="Int. J. Syst. Evol. Microbiol.">
        <title>Panacibacter ginsenosidivorans gen. nov., sp. nov., with ginsenoside converting activity isolated from soil of a ginseng field.</title>
        <authorList>
            <person name="Siddiqi M.Z."/>
            <person name="Muhammad Shafi S."/>
            <person name="Choi K.D."/>
            <person name="Im W.T."/>
        </authorList>
    </citation>
    <scope>NUCLEOTIDE SEQUENCE [LARGE SCALE GENOMIC DNA]</scope>
    <source>
        <strain evidence="3 4">Gsoil1550</strain>
    </source>
</reference>
<evidence type="ECO:0000256" key="1">
    <source>
        <dbReference type="SAM" id="SignalP"/>
    </source>
</evidence>
<dbReference type="KEGG" id="pgin:FRZ67_13705"/>
<dbReference type="InterPro" id="IPR045800">
    <property type="entry name" value="HMBD"/>
</dbReference>
<name>A0A5B8VA34_9BACT</name>
<dbReference type="GO" id="GO:0046872">
    <property type="term" value="F:metal ion binding"/>
    <property type="evidence" value="ECO:0007669"/>
    <property type="project" value="InterPro"/>
</dbReference>
<feature type="domain" description="Heavy metal binding" evidence="2">
    <location>
        <begin position="76"/>
        <end position="101"/>
    </location>
</feature>
<dbReference type="RefSeq" id="WP_147190174.1">
    <property type="nucleotide sequence ID" value="NZ_CP042435.1"/>
</dbReference>
<dbReference type="AlphaFoldDB" id="A0A5B8VA34"/>
<protein>
    <recommendedName>
        <fullName evidence="2">Heavy metal binding domain-containing protein</fullName>
    </recommendedName>
</protein>
<gene>
    <name evidence="3" type="ORF">FRZ67_13705</name>
</gene>
<dbReference type="EMBL" id="CP042435">
    <property type="protein sequence ID" value="QEC68304.1"/>
    <property type="molecule type" value="Genomic_DNA"/>
</dbReference>
<proteinExistence type="predicted"/>
<dbReference type="Proteomes" id="UP000321533">
    <property type="component" value="Chromosome"/>
</dbReference>
<keyword evidence="1" id="KW-0732">Signal</keyword>
<organism evidence="3 4">
    <name type="scientific">Panacibacter ginsenosidivorans</name>
    <dbReference type="NCBI Taxonomy" id="1813871"/>
    <lineage>
        <taxon>Bacteria</taxon>
        <taxon>Pseudomonadati</taxon>
        <taxon>Bacteroidota</taxon>
        <taxon>Chitinophagia</taxon>
        <taxon>Chitinophagales</taxon>
        <taxon>Chitinophagaceae</taxon>
        <taxon>Panacibacter</taxon>
    </lineage>
</organism>
<sequence length="146" mass="15632">MKKIILLLFVLTATTAVFAQKSKSVPPKADSAAQARYTCSMHPDVVSDKPGNCPKCNMPLTASLKEQMKQDVTHTYICPMHPEVGSDHKGICAKCKSKLVINRTGSKQAGKIYSCSMHKDVVSNETGKCPICGAVLTAAKPITKPG</sequence>
<feature type="domain" description="Heavy metal binding" evidence="2">
    <location>
        <begin position="37"/>
        <end position="60"/>
    </location>
</feature>